<keyword evidence="1" id="KW-1133">Transmembrane helix</keyword>
<evidence type="ECO:0000256" key="1">
    <source>
        <dbReference type="SAM" id="Phobius"/>
    </source>
</evidence>
<sequence>MPGLVGTKDNTVGLLYDTVVISSALYGAGLLQAWFYFRKFSLKDSRWIKACVTGVLVCDTVQMALLSKTVYVYLVTNHGDDTFLAKVEKTLLIELYFSGTIGILTQAFYAWRILVLSKSWILPGLVMLLSVGSYVTLFVYTSIIVQFELLSQLVDPLPQKLSMAINSTTALCDIAITLIMIIFLERSKTGFRRSTDMLNRMIIFVFNTGLPTTICAILSFSMVKGEPNTFLYIMFYLIMGRFYTNSILVTLNSREYIRNGSNHRTDTRTGNDISLNTVGNIANQRSQNVSIRIETDQVVTQDESYSKNLDYGDAKTLAV</sequence>
<proteinExistence type="predicted"/>
<dbReference type="PANTHER" id="PTHR40465">
    <property type="entry name" value="CHROMOSOME 1, WHOLE GENOME SHOTGUN SEQUENCE"/>
    <property type="match status" value="1"/>
</dbReference>
<dbReference type="PANTHER" id="PTHR40465:SF1">
    <property type="entry name" value="DUF6534 DOMAIN-CONTAINING PROTEIN"/>
    <property type="match status" value="1"/>
</dbReference>
<feature type="transmembrane region" description="Helical" evidence="1">
    <location>
        <begin position="120"/>
        <end position="143"/>
    </location>
</feature>
<keyword evidence="1" id="KW-0472">Membrane</keyword>
<feature type="domain" description="DUF6534" evidence="2">
    <location>
        <begin position="170"/>
        <end position="256"/>
    </location>
</feature>
<organism evidence="3 4">
    <name type="scientific">Cylindrobasidium torrendii FP15055 ss-10</name>
    <dbReference type="NCBI Taxonomy" id="1314674"/>
    <lineage>
        <taxon>Eukaryota</taxon>
        <taxon>Fungi</taxon>
        <taxon>Dikarya</taxon>
        <taxon>Basidiomycota</taxon>
        <taxon>Agaricomycotina</taxon>
        <taxon>Agaricomycetes</taxon>
        <taxon>Agaricomycetidae</taxon>
        <taxon>Agaricales</taxon>
        <taxon>Marasmiineae</taxon>
        <taxon>Physalacriaceae</taxon>
        <taxon>Cylindrobasidium</taxon>
    </lineage>
</organism>
<keyword evidence="4" id="KW-1185">Reference proteome</keyword>
<feature type="transmembrane region" description="Helical" evidence="1">
    <location>
        <begin position="91"/>
        <end position="111"/>
    </location>
</feature>
<evidence type="ECO:0000313" key="4">
    <source>
        <dbReference type="Proteomes" id="UP000054007"/>
    </source>
</evidence>
<evidence type="ECO:0000259" key="2">
    <source>
        <dbReference type="Pfam" id="PF20152"/>
    </source>
</evidence>
<feature type="transmembrane region" description="Helical" evidence="1">
    <location>
        <begin position="204"/>
        <end position="223"/>
    </location>
</feature>
<feature type="transmembrane region" description="Helical" evidence="1">
    <location>
        <begin position="163"/>
        <end position="184"/>
    </location>
</feature>
<feature type="transmembrane region" description="Helical" evidence="1">
    <location>
        <begin position="47"/>
        <end position="71"/>
    </location>
</feature>
<dbReference type="EMBL" id="KN880782">
    <property type="protein sequence ID" value="KIY62459.1"/>
    <property type="molecule type" value="Genomic_DNA"/>
</dbReference>
<dbReference type="Proteomes" id="UP000054007">
    <property type="component" value="Unassembled WGS sequence"/>
</dbReference>
<dbReference type="InterPro" id="IPR045339">
    <property type="entry name" value="DUF6534"/>
</dbReference>
<feature type="transmembrane region" description="Helical" evidence="1">
    <location>
        <begin position="12"/>
        <end position="35"/>
    </location>
</feature>
<feature type="transmembrane region" description="Helical" evidence="1">
    <location>
        <begin position="229"/>
        <end position="251"/>
    </location>
</feature>
<keyword evidence="1" id="KW-0812">Transmembrane</keyword>
<evidence type="ECO:0000313" key="3">
    <source>
        <dbReference type="EMBL" id="KIY62459.1"/>
    </source>
</evidence>
<dbReference type="AlphaFoldDB" id="A0A0D7AX74"/>
<dbReference type="Pfam" id="PF20152">
    <property type="entry name" value="DUF6534"/>
    <property type="match status" value="1"/>
</dbReference>
<name>A0A0D7AX74_9AGAR</name>
<reference evidence="3 4" key="1">
    <citation type="journal article" date="2015" name="Fungal Genet. Biol.">
        <title>Evolution of novel wood decay mechanisms in Agaricales revealed by the genome sequences of Fistulina hepatica and Cylindrobasidium torrendii.</title>
        <authorList>
            <person name="Floudas D."/>
            <person name="Held B.W."/>
            <person name="Riley R."/>
            <person name="Nagy L.G."/>
            <person name="Koehler G."/>
            <person name="Ransdell A.S."/>
            <person name="Younus H."/>
            <person name="Chow J."/>
            <person name="Chiniquy J."/>
            <person name="Lipzen A."/>
            <person name="Tritt A."/>
            <person name="Sun H."/>
            <person name="Haridas S."/>
            <person name="LaButti K."/>
            <person name="Ohm R.A."/>
            <person name="Kues U."/>
            <person name="Blanchette R.A."/>
            <person name="Grigoriev I.V."/>
            <person name="Minto R.E."/>
            <person name="Hibbett D.S."/>
        </authorList>
    </citation>
    <scope>NUCLEOTIDE SEQUENCE [LARGE SCALE GENOMIC DNA]</scope>
    <source>
        <strain evidence="3 4">FP15055 ss-10</strain>
    </source>
</reference>
<protein>
    <recommendedName>
        <fullName evidence="2">DUF6534 domain-containing protein</fullName>
    </recommendedName>
</protein>
<accession>A0A0D7AX74</accession>
<dbReference type="OrthoDB" id="3263055at2759"/>
<gene>
    <name evidence="3" type="ORF">CYLTODRAFT_426893</name>
</gene>